<dbReference type="GO" id="GO:0005096">
    <property type="term" value="F:GTPase activator activity"/>
    <property type="evidence" value="ECO:0007669"/>
    <property type="project" value="TreeGrafter"/>
</dbReference>
<dbReference type="GO" id="GO:0031267">
    <property type="term" value="F:small GTPase binding"/>
    <property type="evidence" value="ECO:0007669"/>
    <property type="project" value="TreeGrafter"/>
</dbReference>
<gene>
    <name evidence="4" type="ORF">POM88_048697</name>
</gene>
<feature type="coiled-coil region" evidence="1">
    <location>
        <begin position="673"/>
        <end position="700"/>
    </location>
</feature>
<evidence type="ECO:0000259" key="3">
    <source>
        <dbReference type="PROSITE" id="PS50086"/>
    </source>
</evidence>
<dbReference type="SUPFAM" id="SSF47923">
    <property type="entry name" value="Ypt/Rab-GAP domain of gyp1p"/>
    <property type="match status" value="2"/>
</dbReference>
<reference evidence="4" key="1">
    <citation type="submission" date="2023-02" db="EMBL/GenBank/DDBJ databases">
        <title>Genome of toxic invasive species Heracleum sosnowskyi carries increased number of genes despite the absence of recent whole-genome duplications.</title>
        <authorList>
            <person name="Schelkunov M."/>
            <person name="Shtratnikova V."/>
            <person name="Makarenko M."/>
            <person name="Klepikova A."/>
            <person name="Omelchenko D."/>
            <person name="Novikova G."/>
            <person name="Obukhova E."/>
            <person name="Bogdanov V."/>
            <person name="Penin A."/>
            <person name="Logacheva M."/>
        </authorList>
    </citation>
    <scope>NUCLEOTIDE SEQUENCE</scope>
    <source>
        <strain evidence="4">Hsosn_3</strain>
        <tissue evidence="4">Leaf</tissue>
    </source>
</reference>
<dbReference type="EMBL" id="JAUIZM010000011">
    <property type="protein sequence ID" value="KAK1355441.1"/>
    <property type="molecule type" value="Genomic_DNA"/>
</dbReference>
<dbReference type="Pfam" id="PF00566">
    <property type="entry name" value="RabGAP-TBC"/>
    <property type="match status" value="1"/>
</dbReference>
<dbReference type="PROSITE" id="PS50086">
    <property type="entry name" value="TBC_RABGAP"/>
    <property type="match status" value="1"/>
</dbReference>
<evidence type="ECO:0000256" key="2">
    <source>
        <dbReference type="SAM" id="MobiDB-lite"/>
    </source>
</evidence>
<dbReference type="AlphaFoldDB" id="A0AAD8LZV6"/>
<evidence type="ECO:0000256" key="1">
    <source>
        <dbReference type="SAM" id="Coils"/>
    </source>
</evidence>
<dbReference type="InterPro" id="IPR000195">
    <property type="entry name" value="Rab-GAP-TBC_dom"/>
</dbReference>
<keyword evidence="1" id="KW-0175">Coiled coil</keyword>
<dbReference type="InterPro" id="IPR035969">
    <property type="entry name" value="Rab-GAP_TBC_sf"/>
</dbReference>
<dbReference type="PANTHER" id="PTHR47219:SF20">
    <property type="entry name" value="TBC1 DOMAIN FAMILY MEMBER 2B"/>
    <property type="match status" value="1"/>
</dbReference>
<reference evidence="4" key="2">
    <citation type="submission" date="2023-05" db="EMBL/GenBank/DDBJ databases">
        <authorList>
            <person name="Schelkunov M.I."/>
        </authorList>
    </citation>
    <scope>NUCLEOTIDE SEQUENCE</scope>
    <source>
        <strain evidence="4">Hsosn_3</strain>
        <tissue evidence="4">Leaf</tissue>
    </source>
</reference>
<evidence type="ECO:0000313" key="4">
    <source>
        <dbReference type="EMBL" id="KAK1355441.1"/>
    </source>
</evidence>
<sequence length="802" mass="91340">MGPKMKAKSAAQSQLINTPSLINIQISRDAYGFAIRPQHVHRYREYANIYKEEEMERSDRWKDFLERQAECAELPIKGLSLEENCMELHAEASEAEANARSENGVAAVNSDRKKSNADCLTENVMENDETPSNKLDRTREDLTWTKIRPSLCIIEDMMSSRVKKTNTDIAKDEGTEKHLSVEDARPTEDGHVEDSKEEFYDVDKSDSSHYVPSSDSVSALDNDPDGDAPYSESFIPWKEELECLVQGGVPMALRGELWQAFVGVQTRRVEKYYQNLLAPDDGGMAEHRNSELDSNPLGSVAEESICMPEKWKVQIEKDLPRTFPGHPALDEDGRNALRRLLTAYARHNPSVGYCQAMNFFAGLLLLLMPEENAFWTLMGILDDYFDGYFSEEMTESQVDQRVFEELVRERFPKLVNHLDYLEVPVASVTGPWFLSIFMNMMPWESVLRVWDVLLFEGNRVMLFRTALALMELYGPALATTKDAGDAVTLLQSLTGSTFDSSQLVLTACMGYPNVSESRLQELRNKHRPAVRAAAEERLRGLRALSGFAYSDNLAMNSTEDAEHDSVPDLQEQVVWLKVELCKSQEEKRSALLRAEELETALMEMVKQDNRRQLSAKVEELERDIIELREALFNKQEQENAMLQVLMRVEQDQRVTEDSRRFAEQDAAAQRYAAQMLQEKYEAATASLAEMENRVVMAESMLEATLQYQSKQNKPRPSKRSIQEDSSAVQSIQAPLQDFPERKLGLFKAFGSGWRDKHKGLQGMPTNNSDERNEPKEHISTPERQSPSTHTRDEQAHQVQETI</sequence>
<accession>A0AAD8LZV6</accession>
<feature type="compositionally biased region" description="Polar residues" evidence="2">
    <location>
        <begin position="723"/>
        <end position="733"/>
    </location>
</feature>
<evidence type="ECO:0000313" key="5">
    <source>
        <dbReference type="Proteomes" id="UP001237642"/>
    </source>
</evidence>
<feature type="compositionally biased region" description="Low complexity" evidence="2">
    <location>
        <begin position="208"/>
        <end position="218"/>
    </location>
</feature>
<feature type="coiled-coil region" evidence="1">
    <location>
        <begin position="603"/>
        <end position="637"/>
    </location>
</feature>
<dbReference type="InterPro" id="IPR050302">
    <property type="entry name" value="Rab_GAP_TBC_domain"/>
</dbReference>
<feature type="compositionally biased region" description="Basic and acidic residues" evidence="2">
    <location>
        <begin position="768"/>
        <end position="780"/>
    </location>
</feature>
<feature type="region of interest" description="Disordered" evidence="2">
    <location>
        <begin position="752"/>
        <end position="802"/>
    </location>
</feature>
<proteinExistence type="predicted"/>
<organism evidence="4 5">
    <name type="scientific">Heracleum sosnowskyi</name>
    <dbReference type="NCBI Taxonomy" id="360622"/>
    <lineage>
        <taxon>Eukaryota</taxon>
        <taxon>Viridiplantae</taxon>
        <taxon>Streptophyta</taxon>
        <taxon>Embryophyta</taxon>
        <taxon>Tracheophyta</taxon>
        <taxon>Spermatophyta</taxon>
        <taxon>Magnoliopsida</taxon>
        <taxon>eudicotyledons</taxon>
        <taxon>Gunneridae</taxon>
        <taxon>Pentapetalae</taxon>
        <taxon>asterids</taxon>
        <taxon>campanulids</taxon>
        <taxon>Apiales</taxon>
        <taxon>Apiaceae</taxon>
        <taxon>Apioideae</taxon>
        <taxon>apioid superclade</taxon>
        <taxon>Tordylieae</taxon>
        <taxon>Tordyliinae</taxon>
        <taxon>Heracleum</taxon>
    </lineage>
</organism>
<comment type="caution">
    <text evidence="4">The sequence shown here is derived from an EMBL/GenBank/DDBJ whole genome shotgun (WGS) entry which is preliminary data.</text>
</comment>
<keyword evidence="5" id="KW-1185">Reference proteome</keyword>
<feature type="region of interest" description="Disordered" evidence="2">
    <location>
        <begin position="166"/>
        <end position="231"/>
    </location>
</feature>
<feature type="domain" description="Rab-GAP TBC" evidence="3">
    <location>
        <begin position="248"/>
        <end position="457"/>
    </location>
</feature>
<protein>
    <submittedName>
        <fullName evidence="4">Ecotropic viral integration site 5 protein-like</fullName>
    </submittedName>
</protein>
<dbReference type="FunFam" id="1.10.8.270:FF:000018">
    <property type="entry name" value="Ypt/Rab-GAP domain of gyp1p superfamily protein"/>
    <property type="match status" value="1"/>
</dbReference>
<feature type="region of interest" description="Disordered" evidence="2">
    <location>
        <begin position="707"/>
        <end position="735"/>
    </location>
</feature>
<dbReference type="SMART" id="SM00164">
    <property type="entry name" value="TBC"/>
    <property type="match status" value="1"/>
</dbReference>
<name>A0AAD8LZV6_9APIA</name>
<feature type="compositionally biased region" description="Basic and acidic residues" evidence="2">
    <location>
        <begin position="166"/>
        <end position="207"/>
    </location>
</feature>
<dbReference type="Gene3D" id="1.10.8.270">
    <property type="entry name" value="putative rabgap domain of human tbc1 domain family member 14 like domains"/>
    <property type="match status" value="1"/>
</dbReference>
<dbReference type="FunFam" id="1.10.472.80:FF:000013">
    <property type="entry name" value="TBC1 domain family member 8B"/>
    <property type="match status" value="1"/>
</dbReference>
<dbReference type="PANTHER" id="PTHR47219">
    <property type="entry name" value="RAB GTPASE-ACTIVATING PROTEIN 1-LIKE"/>
    <property type="match status" value="1"/>
</dbReference>
<dbReference type="Proteomes" id="UP001237642">
    <property type="component" value="Unassembled WGS sequence"/>
</dbReference>
<dbReference type="Gene3D" id="1.10.472.80">
    <property type="entry name" value="Ypt/Rab-GAP domain of gyp1p, domain 3"/>
    <property type="match status" value="1"/>
</dbReference>